<dbReference type="CDD" id="cd14852">
    <property type="entry name" value="LD-carboxypeptidase"/>
    <property type="match status" value="1"/>
</dbReference>
<evidence type="ECO:0000313" key="5">
    <source>
        <dbReference type="Proteomes" id="UP000243524"/>
    </source>
</evidence>
<feature type="signal peptide" evidence="2">
    <location>
        <begin position="1"/>
        <end position="19"/>
    </location>
</feature>
<dbReference type="Gene3D" id="3.30.1380.10">
    <property type="match status" value="1"/>
</dbReference>
<evidence type="ECO:0000256" key="1">
    <source>
        <dbReference type="SAM" id="MobiDB-lite"/>
    </source>
</evidence>
<evidence type="ECO:0000259" key="3">
    <source>
        <dbReference type="Pfam" id="PF02557"/>
    </source>
</evidence>
<dbReference type="GO" id="GO:0006508">
    <property type="term" value="P:proteolysis"/>
    <property type="evidence" value="ECO:0007669"/>
    <property type="project" value="InterPro"/>
</dbReference>
<feature type="compositionally biased region" description="Basic and acidic residues" evidence="1">
    <location>
        <begin position="38"/>
        <end position="47"/>
    </location>
</feature>
<proteinExistence type="predicted"/>
<name>A0A2I0QVA0_9BACI</name>
<dbReference type="AlphaFoldDB" id="A0A2I0QVA0"/>
<dbReference type="InterPro" id="IPR009045">
    <property type="entry name" value="Zn_M74/Hedgehog-like"/>
</dbReference>
<accession>A0A2I0QVA0</accession>
<dbReference type="InterPro" id="IPR003709">
    <property type="entry name" value="VanY-like_core_dom"/>
</dbReference>
<protein>
    <recommendedName>
        <fullName evidence="3">D-alanyl-D-alanine carboxypeptidase-like core domain-containing protein</fullName>
    </recommendedName>
</protein>
<gene>
    <name evidence="4" type="ORF">CEY16_00410</name>
</gene>
<keyword evidence="5" id="KW-1185">Reference proteome</keyword>
<dbReference type="PANTHER" id="PTHR34385">
    <property type="entry name" value="D-ALANYL-D-ALANINE CARBOXYPEPTIDASE"/>
    <property type="match status" value="1"/>
</dbReference>
<evidence type="ECO:0000313" key="4">
    <source>
        <dbReference type="EMBL" id="PKR78255.1"/>
    </source>
</evidence>
<evidence type="ECO:0000256" key="2">
    <source>
        <dbReference type="SAM" id="SignalP"/>
    </source>
</evidence>
<dbReference type="PROSITE" id="PS51257">
    <property type="entry name" value="PROKAR_LIPOPROTEIN"/>
    <property type="match status" value="1"/>
</dbReference>
<reference evidence="4 5" key="1">
    <citation type="submission" date="2017-06" db="EMBL/GenBank/DDBJ databases">
        <title>the draft geome sequence of Illustriluteabacillus marina B3227.</title>
        <authorList>
            <person name="He R.-H."/>
            <person name="Du Z.-J."/>
        </authorList>
    </citation>
    <scope>NUCLEOTIDE SEQUENCE [LARGE SCALE GENOMIC DNA]</scope>
    <source>
        <strain evidence="4 5">B3227</strain>
    </source>
</reference>
<feature type="domain" description="D-alanyl-D-alanine carboxypeptidase-like core" evidence="3">
    <location>
        <begin position="173"/>
        <end position="302"/>
    </location>
</feature>
<feature type="compositionally biased region" description="Acidic residues" evidence="1">
    <location>
        <begin position="52"/>
        <end position="83"/>
    </location>
</feature>
<dbReference type="Proteomes" id="UP000243524">
    <property type="component" value="Unassembled WGS sequence"/>
</dbReference>
<comment type="caution">
    <text evidence="4">The sequence shown here is derived from an EMBL/GenBank/DDBJ whole genome shotgun (WGS) entry which is preliminary data.</text>
</comment>
<feature type="compositionally biased region" description="Low complexity" evidence="1">
    <location>
        <begin position="95"/>
        <end position="122"/>
    </location>
</feature>
<keyword evidence="2" id="KW-0732">Signal</keyword>
<dbReference type="GO" id="GO:0008233">
    <property type="term" value="F:peptidase activity"/>
    <property type="evidence" value="ECO:0007669"/>
    <property type="project" value="InterPro"/>
</dbReference>
<dbReference type="InterPro" id="IPR058193">
    <property type="entry name" value="VanY/YodJ_core_dom"/>
</dbReference>
<sequence>MRNISLIAALITIIFLALTGCQSESSESLDGGELNKSTNEKQDKEDINVISDNDEDSQEEDEEEESDSSQDEEDQTSSNEDSDNNEHTTEDQSNDDQSNNNESNDEQANNDQSNNESQNENNQGDDSDVTVVSNPSAIDVVVNKRRKLPDGYTPPNLTEPNVRFSFDEQNMKRNMRPVAANALEELFAGANKAGVDLFAVSGYRSYDRQVAVFNSHVESKGREEAEKVSAIPGHSEHQTGLAMDVTSQAVGFYLTTDFESTTEGQWVAENAHKYGFIIRYPKGKSEITGYSFEPWHLRYIGKDLATKIHESGLTVEEYLGLVE</sequence>
<dbReference type="InterPro" id="IPR052179">
    <property type="entry name" value="DD-CPase-like"/>
</dbReference>
<organism evidence="4 5">
    <name type="scientific">Halalkalibacillus sediminis</name>
    <dbReference type="NCBI Taxonomy" id="2018042"/>
    <lineage>
        <taxon>Bacteria</taxon>
        <taxon>Bacillati</taxon>
        <taxon>Bacillota</taxon>
        <taxon>Bacilli</taxon>
        <taxon>Bacillales</taxon>
        <taxon>Bacillaceae</taxon>
        <taxon>Halalkalibacillus</taxon>
    </lineage>
</organism>
<dbReference type="SUPFAM" id="SSF55166">
    <property type="entry name" value="Hedgehog/DD-peptidase"/>
    <property type="match status" value="1"/>
</dbReference>
<dbReference type="PANTHER" id="PTHR34385:SF1">
    <property type="entry name" value="PEPTIDOGLYCAN L-ALANYL-D-GLUTAMATE ENDOPEPTIDASE CWLK"/>
    <property type="match status" value="1"/>
</dbReference>
<dbReference type="EMBL" id="PJNH01000001">
    <property type="protein sequence ID" value="PKR78255.1"/>
    <property type="molecule type" value="Genomic_DNA"/>
</dbReference>
<dbReference type="RefSeq" id="WP_101329927.1">
    <property type="nucleotide sequence ID" value="NZ_PJNH01000001.1"/>
</dbReference>
<dbReference type="Pfam" id="PF02557">
    <property type="entry name" value="VanY"/>
    <property type="match status" value="1"/>
</dbReference>
<feature type="chain" id="PRO_5038709606" description="D-alanyl-D-alanine carboxypeptidase-like core domain-containing protein" evidence="2">
    <location>
        <begin position="20"/>
        <end position="323"/>
    </location>
</feature>
<dbReference type="OrthoDB" id="9792074at2"/>
<feature type="region of interest" description="Disordered" evidence="1">
    <location>
        <begin position="24"/>
        <end position="132"/>
    </location>
</feature>